<comment type="similarity">
    <text evidence="1">Belongs to the hemerythrin family.</text>
</comment>
<dbReference type="SUPFAM" id="SSF47188">
    <property type="entry name" value="Hemerythrin-like"/>
    <property type="match status" value="1"/>
</dbReference>
<keyword evidence="6" id="KW-1185">Reference proteome</keyword>
<dbReference type="NCBIfam" id="TIGR02481">
    <property type="entry name" value="hemeryth_dom"/>
    <property type="match status" value="1"/>
</dbReference>
<keyword evidence="3" id="KW-0408">Iron</keyword>
<dbReference type="Pfam" id="PF01814">
    <property type="entry name" value="Hemerythrin"/>
    <property type="match status" value="1"/>
</dbReference>
<keyword evidence="2" id="KW-0479">Metal-binding</keyword>
<dbReference type="CDD" id="cd12107">
    <property type="entry name" value="Hemerythrin"/>
    <property type="match status" value="1"/>
</dbReference>
<organism evidence="5 6">
    <name type="scientific">Muricomes intestini</name>
    <dbReference type="NCBI Taxonomy" id="1796634"/>
    <lineage>
        <taxon>Bacteria</taxon>
        <taxon>Bacillati</taxon>
        <taxon>Bacillota</taxon>
        <taxon>Clostridia</taxon>
        <taxon>Lachnospirales</taxon>
        <taxon>Lachnospiraceae</taxon>
        <taxon>Muricomes</taxon>
    </lineage>
</organism>
<dbReference type="NCBIfam" id="NF033749">
    <property type="entry name" value="bact_hemeryth"/>
    <property type="match status" value="1"/>
</dbReference>
<evidence type="ECO:0000256" key="1">
    <source>
        <dbReference type="ARBA" id="ARBA00010587"/>
    </source>
</evidence>
<dbReference type="OrthoDB" id="9797092at2"/>
<evidence type="ECO:0000313" key="5">
    <source>
        <dbReference type="EMBL" id="TCS82762.1"/>
    </source>
</evidence>
<dbReference type="InterPro" id="IPR012827">
    <property type="entry name" value="Hemerythrin_metal-bd"/>
</dbReference>
<evidence type="ECO:0000256" key="3">
    <source>
        <dbReference type="ARBA" id="ARBA00023004"/>
    </source>
</evidence>
<feature type="domain" description="Hemerythrin-like" evidence="4">
    <location>
        <begin position="12"/>
        <end position="127"/>
    </location>
</feature>
<dbReference type="AlphaFoldDB" id="A0A4R3KH24"/>
<dbReference type="Proteomes" id="UP000295726">
    <property type="component" value="Unassembled WGS sequence"/>
</dbReference>
<evidence type="ECO:0000259" key="4">
    <source>
        <dbReference type="Pfam" id="PF01814"/>
    </source>
</evidence>
<dbReference type="InterPro" id="IPR012312">
    <property type="entry name" value="Hemerythrin-like"/>
</dbReference>
<comment type="caution">
    <text evidence="5">The sequence shown here is derived from an EMBL/GenBank/DDBJ whole genome shotgun (WGS) entry which is preliminary data.</text>
</comment>
<name>A0A4R3KH24_9FIRM</name>
<gene>
    <name evidence="5" type="ORF">EDD59_101171</name>
</gene>
<sequence length="134" mass="15311">MKYELTKDLETGNALIDSEHRELFRMVNNLQDACAKGQGRSQVETAAKFLVDYVKKHFRDEQNLQTSVNYPGYPAHKKFHEDYIRQIEGGADKILASNADIASLAELNKLIGILVAHIRIEDRKLASYVSRYNK</sequence>
<evidence type="ECO:0000313" key="6">
    <source>
        <dbReference type="Proteomes" id="UP000295726"/>
    </source>
</evidence>
<proteinExistence type="inferred from homology"/>
<dbReference type="PANTHER" id="PTHR37164">
    <property type="entry name" value="BACTERIOHEMERYTHRIN"/>
    <property type="match status" value="1"/>
</dbReference>
<dbReference type="InterPro" id="IPR050669">
    <property type="entry name" value="Hemerythrin"/>
</dbReference>
<dbReference type="GO" id="GO:0046872">
    <property type="term" value="F:metal ion binding"/>
    <property type="evidence" value="ECO:0007669"/>
    <property type="project" value="UniProtKB-KW"/>
</dbReference>
<reference evidence="5 6" key="1">
    <citation type="submission" date="2019-03" db="EMBL/GenBank/DDBJ databases">
        <title>Genomic Encyclopedia of Type Strains, Phase IV (KMG-IV): sequencing the most valuable type-strain genomes for metagenomic binning, comparative biology and taxonomic classification.</title>
        <authorList>
            <person name="Goeker M."/>
        </authorList>
    </citation>
    <scope>NUCLEOTIDE SEQUENCE [LARGE SCALE GENOMIC DNA]</scope>
    <source>
        <strain evidence="5 6">DSM 29489</strain>
    </source>
</reference>
<accession>A0A4R3KH24</accession>
<dbReference type="Gene3D" id="1.20.120.50">
    <property type="entry name" value="Hemerythrin-like"/>
    <property type="match status" value="1"/>
</dbReference>
<evidence type="ECO:0000256" key="2">
    <source>
        <dbReference type="ARBA" id="ARBA00022723"/>
    </source>
</evidence>
<dbReference type="EMBL" id="SLZZ01000001">
    <property type="protein sequence ID" value="TCS82762.1"/>
    <property type="molecule type" value="Genomic_DNA"/>
</dbReference>
<dbReference type="RefSeq" id="WP_132377923.1">
    <property type="nucleotide sequence ID" value="NZ_DAIPCY010000016.1"/>
</dbReference>
<protein>
    <submittedName>
        <fullName evidence="5">Hemerythrin</fullName>
    </submittedName>
</protein>
<dbReference type="PANTHER" id="PTHR37164:SF1">
    <property type="entry name" value="BACTERIOHEMERYTHRIN"/>
    <property type="match status" value="1"/>
</dbReference>
<dbReference type="InterPro" id="IPR035938">
    <property type="entry name" value="Hemerythrin-like_sf"/>
</dbReference>